<dbReference type="PANTHER" id="PTHR45677:SF8">
    <property type="entry name" value="CYSTEINE SULFINIC ACID DECARBOXYLASE"/>
    <property type="match status" value="1"/>
</dbReference>
<dbReference type="InterPro" id="IPR015421">
    <property type="entry name" value="PyrdxlP-dep_Trfase_major"/>
</dbReference>
<dbReference type="GO" id="GO:0005737">
    <property type="term" value="C:cytoplasm"/>
    <property type="evidence" value="ECO:0007669"/>
    <property type="project" value="TreeGrafter"/>
</dbReference>
<proteinExistence type="inferred from homology"/>
<keyword evidence="4 6" id="KW-0663">Pyridoxal phosphate</keyword>
<keyword evidence="5 7" id="KW-0456">Lyase</keyword>
<sequence length="508" mass="55071">MAPSTDLNTHSPGDASEPASEELRTLLKTATNVFADYVARCQSAQAPILTQASGDELSERFSQLGPKTANIWHDISEITATATNTWSDRFLFKLYAAPTPIGVVAETLLAVLNNNAHVFQASPVGAVLEAAVVRELARLAGFPETTGGLTFPGGSYSNIHALMIARNTKFPEIKTKGISAPLVVFTSAHAHYSIEKAAVAAGIGLDNVVKVPVDAGGRMDARALEQLVQSAAGVPFFVNATMGTTVLGAFDQLEEIARVCQRHQLWLHLDGSWGGPLGLFADPAVFSYSMAPVDSLTINPHKLLGIPLQCSILLVRHGLHTMKSALGLSADYLFHSDSDKWDVGDATLGCGRRPDAIKLWVAWRYHGSAYFTGRVNHARRMALQMAEMVKVRSSGLWRLVCEPASTCVCFWFVPRGAYEDPGELEAHRARGVDERWGRVTRAICERVNREGRVLIDYAAVDLPYGQPAAQPLPAFFRIPLNSPHTTRETLAAVLDAIEQAGHAIFNQL</sequence>
<evidence type="ECO:0000313" key="9">
    <source>
        <dbReference type="EMBL" id="KAJ2670633.1"/>
    </source>
</evidence>
<dbReference type="Gene3D" id="3.90.1150.170">
    <property type="match status" value="1"/>
</dbReference>
<evidence type="ECO:0000256" key="3">
    <source>
        <dbReference type="ARBA" id="ARBA00022793"/>
    </source>
</evidence>
<evidence type="ECO:0000313" key="10">
    <source>
        <dbReference type="Proteomes" id="UP001151518"/>
    </source>
</evidence>
<dbReference type="OrthoDB" id="392571at2759"/>
<organism evidence="9 10">
    <name type="scientific">Coemansia spiralis</name>
    <dbReference type="NCBI Taxonomy" id="417178"/>
    <lineage>
        <taxon>Eukaryota</taxon>
        <taxon>Fungi</taxon>
        <taxon>Fungi incertae sedis</taxon>
        <taxon>Zoopagomycota</taxon>
        <taxon>Kickxellomycotina</taxon>
        <taxon>Kickxellomycetes</taxon>
        <taxon>Kickxellales</taxon>
        <taxon>Kickxellaceae</taxon>
        <taxon>Coemansia</taxon>
    </lineage>
</organism>
<evidence type="ECO:0000256" key="1">
    <source>
        <dbReference type="ARBA" id="ARBA00001933"/>
    </source>
</evidence>
<evidence type="ECO:0000256" key="4">
    <source>
        <dbReference type="ARBA" id="ARBA00022898"/>
    </source>
</evidence>
<dbReference type="GO" id="GO:0019752">
    <property type="term" value="P:carboxylic acid metabolic process"/>
    <property type="evidence" value="ECO:0007669"/>
    <property type="project" value="InterPro"/>
</dbReference>
<dbReference type="AlphaFoldDB" id="A0A9W8G3X3"/>
<dbReference type="Proteomes" id="UP001151518">
    <property type="component" value="Unassembled WGS sequence"/>
</dbReference>
<dbReference type="EC" id="4.1.1.15" evidence="9"/>
<dbReference type="GO" id="GO:0004351">
    <property type="term" value="F:glutamate decarboxylase activity"/>
    <property type="evidence" value="ECO:0007669"/>
    <property type="project" value="UniProtKB-EC"/>
</dbReference>
<dbReference type="PROSITE" id="PS00392">
    <property type="entry name" value="DDC_GAD_HDC_YDC"/>
    <property type="match status" value="1"/>
</dbReference>
<accession>A0A9W8G3X3</accession>
<dbReference type="Pfam" id="PF00282">
    <property type="entry name" value="Pyridoxal_deC"/>
    <property type="match status" value="1"/>
</dbReference>
<dbReference type="InterPro" id="IPR021115">
    <property type="entry name" value="Pyridoxal-P_BS"/>
</dbReference>
<comment type="cofactor">
    <cofactor evidence="1 6 7">
        <name>pyridoxal 5'-phosphate</name>
        <dbReference type="ChEBI" id="CHEBI:597326"/>
    </cofactor>
</comment>
<evidence type="ECO:0000256" key="6">
    <source>
        <dbReference type="PIRSR" id="PIRSR602129-50"/>
    </source>
</evidence>
<dbReference type="GO" id="GO:0030170">
    <property type="term" value="F:pyridoxal phosphate binding"/>
    <property type="evidence" value="ECO:0007669"/>
    <property type="project" value="InterPro"/>
</dbReference>
<protein>
    <submittedName>
        <fullName evidence="9">Glutamate decarboxylase 2</fullName>
        <ecNumber evidence="9">4.1.1.15</ecNumber>
    </submittedName>
</protein>
<dbReference type="SUPFAM" id="SSF53383">
    <property type="entry name" value="PLP-dependent transferases"/>
    <property type="match status" value="1"/>
</dbReference>
<feature type="region of interest" description="Disordered" evidence="8">
    <location>
        <begin position="1"/>
        <end position="20"/>
    </location>
</feature>
<evidence type="ECO:0000256" key="2">
    <source>
        <dbReference type="ARBA" id="ARBA00009533"/>
    </source>
</evidence>
<evidence type="ECO:0000256" key="7">
    <source>
        <dbReference type="RuleBase" id="RU000382"/>
    </source>
</evidence>
<feature type="compositionally biased region" description="Polar residues" evidence="8">
    <location>
        <begin position="1"/>
        <end position="11"/>
    </location>
</feature>
<gene>
    <name evidence="9" type="primary">GAD2</name>
    <name evidence="9" type="ORF">GGI25_005768</name>
</gene>
<dbReference type="PANTHER" id="PTHR45677">
    <property type="entry name" value="GLUTAMATE DECARBOXYLASE-RELATED"/>
    <property type="match status" value="1"/>
</dbReference>
<dbReference type="InterPro" id="IPR002129">
    <property type="entry name" value="PyrdxlP-dep_de-COase"/>
</dbReference>
<reference evidence="9" key="1">
    <citation type="submission" date="2022-07" db="EMBL/GenBank/DDBJ databases">
        <title>Phylogenomic reconstructions and comparative analyses of Kickxellomycotina fungi.</title>
        <authorList>
            <person name="Reynolds N.K."/>
            <person name="Stajich J.E."/>
            <person name="Barry K."/>
            <person name="Grigoriev I.V."/>
            <person name="Crous P."/>
            <person name="Smith M.E."/>
        </authorList>
    </citation>
    <scope>NUCLEOTIDE SEQUENCE</scope>
    <source>
        <strain evidence="9">NRRL 3115</strain>
    </source>
</reference>
<dbReference type="EMBL" id="JANBTW010000119">
    <property type="protein sequence ID" value="KAJ2670633.1"/>
    <property type="molecule type" value="Genomic_DNA"/>
</dbReference>
<dbReference type="InterPro" id="IPR015424">
    <property type="entry name" value="PyrdxlP-dep_Trfase"/>
</dbReference>
<name>A0A9W8G3X3_9FUNG</name>
<feature type="modified residue" description="N6-(pyridoxal phosphate)lysine" evidence="6">
    <location>
        <position position="302"/>
    </location>
</feature>
<comment type="similarity">
    <text evidence="2 7">Belongs to the group II decarboxylase family.</text>
</comment>
<evidence type="ECO:0000256" key="5">
    <source>
        <dbReference type="ARBA" id="ARBA00023239"/>
    </source>
</evidence>
<keyword evidence="3" id="KW-0210">Decarboxylase</keyword>
<evidence type="ECO:0000256" key="8">
    <source>
        <dbReference type="SAM" id="MobiDB-lite"/>
    </source>
</evidence>
<dbReference type="Gene3D" id="3.40.640.10">
    <property type="entry name" value="Type I PLP-dependent aspartate aminotransferase-like (Major domain)"/>
    <property type="match status" value="1"/>
</dbReference>
<comment type="caution">
    <text evidence="9">The sequence shown here is derived from an EMBL/GenBank/DDBJ whole genome shotgun (WGS) entry which is preliminary data.</text>
</comment>